<comment type="caution">
    <text evidence="1">The sequence shown here is derived from an EMBL/GenBank/DDBJ whole genome shotgun (WGS) entry which is preliminary data.</text>
</comment>
<sequence>MDDAIKDIYLRVLNIANKFLKESKIVSLNIEYLSQIDPSAQEVARIMHQLANILEDLECDDNNITLNVKQCIWVIEGIANAIVAGESAEEMEQLYSKLEKHVNVPVPL</sequence>
<reference evidence="1" key="1">
    <citation type="submission" date="2022-09" db="EMBL/GenBank/DDBJ databases">
        <title>Intensive care unit water sources are persistently colonized with multi-drug resistant bacteria and are the site of extensive horizontal gene transfer of antibiotic resistance genes.</title>
        <authorList>
            <person name="Diorio-Toth L."/>
        </authorList>
    </citation>
    <scope>NUCLEOTIDE SEQUENCE</scope>
    <source>
        <strain evidence="1">GD04065</strain>
    </source>
</reference>
<proteinExistence type="predicted"/>
<name>A0AAW6RXS1_ACIJO</name>
<gene>
    <name evidence="1" type="ORF">N7566_15555</name>
</gene>
<dbReference type="RefSeq" id="WP_159153060.1">
    <property type="nucleotide sequence ID" value="NZ_JAOCHC010000008.1"/>
</dbReference>
<evidence type="ECO:0000313" key="1">
    <source>
        <dbReference type="EMBL" id="MDG9788370.1"/>
    </source>
</evidence>
<evidence type="ECO:0008006" key="3">
    <source>
        <dbReference type="Google" id="ProtNLM"/>
    </source>
</evidence>
<dbReference type="EMBL" id="JAOECG010000030">
    <property type="protein sequence ID" value="MDG9788370.1"/>
    <property type="molecule type" value="Genomic_DNA"/>
</dbReference>
<protein>
    <recommendedName>
        <fullName evidence="3">HPt domain-containing protein</fullName>
    </recommendedName>
</protein>
<dbReference type="Proteomes" id="UP001157887">
    <property type="component" value="Unassembled WGS sequence"/>
</dbReference>
<accession>A0AAW6RXS1</accession>
<evidence type="ECO:0000313" key="2">
    <source>
        <dbReference type="Proteomes" id="UP001157887"/>
    </source>
</evidence>
<organism evidence="1 2">
    <name type="scientific">Acinetobacter johnsonii</name>
    <dbReference type="NCBI Taxonomy" id="40214"/>
    <lineage>
        <taxon>Bacteria</taxon>
        <taxon>Pseudomonadati</taxon>
        <taxon>Pseudomonadota</taxon>
        <taxon>Gammaproteobacteria</taxon>
        <taxon>Moraxellales</taxon>
        <taxon>Moraxellaceae</taxon>
        <taxon>Acinetobacter</taxon>
    </lineage>
</organism>
<dbReference type="AlphaFoldDB" id="A0AAW6RXS1"/>